<dbReference type="Pfam" id="PF13414">
    <property type="entry name" value="TPR_11"/>
    <property type="match status" value="1"/>
</dbReference>
<keyword evidence="6" id="KW-1185">Reference proteome</keyword>
<dbReference type="PANTHER" id="PTHR44858:SF1">
    <property type="entry name" value="UDP-N-ACETYLGLUCOSAMINE--PEPTIDE N-ACETYLGLUCOSAMINYLTRANSFERASE SPINDLY-RELATED"/>
    <property type="match status" value="1"/>
</dbReference>
<proteinExistence type="predicted"/>
<dbReference type="SUPFAM" id="SSF48452">
    <property type="entry name" value="TPR-like"/>
    <property type="match status" value="1"/>
</dbReference>
<feature type="repeat" description="TPR" evidence="3">
    <location>
        <begin position="52"/>
        <end position="85"/>
    </location>
</feature>
<evidence type="ECO:0000256" key="2">
    <source>
        <dbReference type="ARBA" id="ARBA00022803"/>
    </source>
</evidence>
<keyword evidence="1" id="KW-0677">Repeat</keyword>
<keyword evidence="4" id="KW-0812">Transmembrane</keyword>
<feature type="transmembrane region" description="Helical" evidence="4">
    <location>
        <begin position="6"/>
        <end position="25"/>
    </location>
</feature>
<comment type="caution">
    <text evidence="5">The sequence shown here is derived from an EMBL/GenBank/DDBJ whole genome shotgun (WGS) entry which is preliminary data.</text>
</comment>
<dbReference type="SMART" id="SM00028">
    <property type="entry name" value="TPR"/>
    <property type="match status" value="3"/>
</dbReference>
<dbReference type="PANTHER" id="PTHR44858">
    <property type="entry name" value="TETRATRICOPEPTIDE REPEAT PROTEIN 6"/>
    <property type="match status" value="1"/>
</dbReference>
<name>A0A1L9QLE2_9CYAN</name>
<reference evidence="5" key="1">
    <citation type="submission" date="2016-10" db="EMBL/GenBank/DDBJ databases">
        <title>CRISPR-Cas defence system in Roseofilum reptotaenium: evidence of a bacteriophage-cyanobacterium arms race in the coral black band disease.</title>
        <authorList>
            <person name="Buerger P."/>
            <person name="Wood-Charlson E.M."/>
            <person name="Weynberg K.D."/>
            <person name="Willis B."/>
            <person name="Van Oppen M.J."/>
        </authorList>
    </citation>
    <scope>NUCLEOTIDE SEQUENCE [LARGE SCALE GENOMIC DNA]</scope>
    <source>
        <strain evidence="5">AO1-A</strain>
    </source>
</reference>
<evidence type="ECO:0000313" key="5">
    <source>
        <dbReference type="EMBL" id="OJJ19672.1"/>
    </source>
</evidence>
<evidence type="ECO:0000313" key="6">
    <source>
        <dbReference type="Proteomes" id="UP000183940"/>
    </source>
</evidence>
<dbReference type="STRING" id="1925591.BI308_21690"/>
<protein>
    <submittedName>
        <fullName evidence="5">Uncharacterized protein</fullName>
    </submittedName>
</protein>
<dbReference type="Proteomes" id="UP000183940">
    <property type="component" value="Unassembled WGS sequence"/>
</dbReference>
<gene>
    <name evidence="5" type="ORF">BI308_21690</name>
</gene>
<evidence type="ECO:0000256" key="3">
    <source>
        <dbReference type="PROSITE-ProRule" id="PRU00339"/>
    </source>
</evidence>
<evidence type="ECO:0000256" key="4">
    <source>
        <dbReference type="SAM" id="Phobius"/>
    </source>
</evidence>
<dbReference type="PROSITE" id="PS50005">
    <property type="entry name" value="TPR"/>
    <property type="match status" value="3"/>
</dbReference>
<organism evidence="5 6">
    <name type="scientific">Roseofilum reptotaenium AO1-A</name>
    <dbReference type="NCBI Taxonomy" id="1925591"/>
    <lineage>
        <taxon>Bacteria</taxon>
        <taxon>Bacillati</taxon>
        <taxon>Cyanobacteriota</taxon>
        <taxon>Cyanophyceae</taxon>
        <taxon>Desertifilales</taxon>
        <taxon>Desertifilaceae</taxon>
        <taxon>Roseofilum</taxon>
    </lineage>
</organism>
<dbReference type="InterPro" id="IPR050498">
    <property type="entry name" value="Ycf3"/>
</dbReference>
<evidence type="ECO:0000256" key="1">
    <source>
        <dbReference type="ARBA" id="ARBA00022737"/>
    </source>
</evidence>
<keyword evidence="2 3" id="KW-0802">TPR repeat</keyword>
<dbReference type="InterPro" id="IPR019734">
    <property type="entry name" value="TPR_rpt"/>
</dbReference>
<dbReference type="Gene3D" id="1.25.40.10">
    <property type="entry name" value="Tetratricopeptide repeat domain"/>
    <property type="match status" value="1"/>
</dbReference>
<dbReference type="EMBL" id="MLAW01000052">
    <property type="protein sequence ID" value="OJJ19672.1"/>
    <property type="molecule type" value="Genomic_DNA"/>
</dbReference>
<dbReference type="InterPro" id="IPR011990">
    <property type="entry name" value="TPR-like_helical_dom_sf"/>
</dbReference>
<dbReference type="AlphaFoldDB" id="A0A1L9QLE2"/>
<sequence length="175" mass="20228">METSLPITYLSIFLILLAVSAWFIFRQVLKTRRSEAVFSQLQKKLKSNRGTAQEYYELGCLYSEKKLYSQAIQLFQKSLKCDDIPEQESALVYNALGYAYVAKEQYDLAIRQYKEALKMAPDYVIAFNNLGFAYEKKNLIRQALESYDHALKVDPNNKTAKTRANSLKKRLTPSE</sequence>
<keyword evidence="4" id="KW-1133">Transmembrane helix</keyword>
<feature type="repeat" description="TPR" evidence="3">
    <location>
        <begin position="124"/>
        <end position="157"/>
    </location>
</feature>
<keyword evidence="4" id="KW-0472">Membrane</keyword>
<feature type="repeat" description="TPR" evidence="3">
    <location>
        <begin position="90"/>
        <end position="123"/>
    </location>
</feature>
<dbReference type="PROSITE" id="PS50293">
    <property type="entry name" value="TPR_REGION"/>
    <property type="match status" value="2"/>
</dbReference>
<dbReference type="Pfam" id="PF13181">
    <property type="entry name" value="TPR_8"/>
    <property type="match status" value="1"/>
</dbReference>
<accession>A0A1L9QLE2</accession>